<dbReference type="EMBL" id="UOGB01000167">
    <property type="protein sequence ID" value="VAX19959.1"/>
    <property type="molecule type" value="Genomic_DNA"/>
</dbReference>
<reference evidence="1" key="1">
    <citation type="submission" date="2018-06" db="EMBL/GenBank/DDBJ databases">
        <authorList>
            <person name="Zhirakovskaya E."/>
        </authorList>
    </citation>
    <scope>NUCLEOTIDE SEQUENCE</scope>
</reference>
<gene>
    <name evidence="1" type="ORF">MNBD_NITROSPINAE03-979</name>
</gene>
<accession>A0A3B1BPU8</accession>
<evidence type="ECO:0000313" key="1">
    <source>
        <dbReference type="EMBL" id="VAX19959.1"/>
    </source>
</evidence>
<protein>
    <submittedName>
        <fullName evidence="1">Uncharacterized protein</fullName>
    </submittedName>
</protein>
<sequence length="173" mass="18259">MRSFNIHTVAVGIALAFGAILLGEAHGLSFGAKEDAIQDYLLTSSITAVGESGKKEEAEKRANNGWKLLKRAHIHFMGLGTTALAICIFLGHAPAKPRLVYFASALVGFGAFIYPLFWTFAALRVPEMGKHAAKESLELMAQAGAGAGFIGLVTSIAIAIIWITGGGENLDES</sequence>
<dbReference type="AlphaFoldDB" id="A0A3B1BPU8"/>
<name>A0A3B1BPU8_9ZZZZ</name>
<proteinExistence type="predicted"/>
<organism evidence="1">
    <name type="scientific">hydrothermal vent metagenome</name>
    <dbReference type="NCBI Taxonomy" id="652676"/>
    <lineage>
        <taxon>unclassified sequences</taxon>
        <taxon>metagenomes</taxon>
        <taxon>ecological metagenomes</taxon>
    </lineage>
</organism>